<dbReference type="PANTHER" id="PTHR30482:SF20">
    <property type="entry name" value="HIGH-AFFINITY BRANCHED-CHAIN AMINO ACID TRANSPORT SYSTEM PERMEASE PROTEIN LIVM"/>
    <property type="match status" value="1"/>
</dbReference>
<comment type="caution">
    <text evidence="8">The sequence shown here is derived from an EMBL/GenBank/DDBJ whole genome shotgun (WGS) entry which is preliminary data.</text>
</comment>
<evidence type="ECO:0000256" key="5">
    <source>
        <dbReference type="ARBA" id="ARBA00023136"/>
    </source>
</evidence>
<comment type="subcellular location">
    <subcellularLocation>
        <location evidence="1">Cell membrane</location>
        <topology evidence="1">Multi-pass membrane protein</topology>
    </subcellularLocation>
</comment>
<reference evidence="8 9" key="1">
    <citation type="submission" date="2014-02" db="EMBL/GenBank/DDBJ databases">
        <title>Kosmotoga genome sequencing.</title>
        <authorList>
            <person name="Pollo S.M."/>
            <person name="Charchuk R."/>
            <person name="Nesbo C.L."/>
        </authorList>
    </citation>
    <scope>NUCLEOTIDE SEQUENCE [LARGE SCALE GENOMIC DNA]</scope>
    <source>
        <strain evidence="8 9">S304</strain>
    </source>
</reference>
<dbReference type="InterPro" id="IPR001851">
    <property type="entry name" value="ABC_transp_permease"/>
</dbReference>
<feature type="transmembrane region" description="Helical" evidence="6">
    <location>
        <begin position="12"/>
        <end position="28"/>
    </location>
</feature>
<name>A0A182C8H8_9BACT</name>
<keyword evidence="4 6" id="KW-1133">Transmembrane helix</keyword>
<accession>A0A182C8H8</accession>
<feature type="transmembrane region" description="Helical" evidence="6">
    <location>
        <begin position="209"/>
        <end position="234"/>
    </location>
</feature>
<feature type="transmembrane region" description="Helical" evidence="6">
    <location>
        <begin position="283"/>
        <end position="305"/>
    </location>
</feature>
<evidence type="ECO:0000313" key="9">
    <source>
        <dbReference type="Proteomes" id="UP000077339"/>
    </source>
</evidence>
<dbReference type="Proteomes" id="UP000077339">
    <property type="component" value="Unassembled WGS sequence"/>
</dbReference>
<keyword evidence="9" id="KW-1185">Reference proteome</keyword>
<dbReference type="Pfam" id="PF02653">
    <property type="entry name" value="BPD_transp_2"/>
    <property type="match status" value="1"/>
</dbReference>
<gene>
    <name evidence="8" type="ORF">AT15_03055</name>
</gene>
<dbReference type="EMBL" id="JFHK01000002">
    <property type="protein sequence ID" value="OAA31823.1"/>
    <property type="molecule type" value="Genomic_DNA"/>
</dbReference>
<dbReference type="Gene3D" id="3.40.50.1820">
    <property type="entry name" value="alpha/beta hydrolase"/>
    <property type="match status" value="1"/>
</dbReference>
<dbReference type="PATRIC" id="fig|1453497.3.peg.607"/>
<feature type="transmembrane region" description="Helical" evidence="6">
    <location>
        <begin position="84"/>
        <end position="104"/>
    </location>
</feature>
<dbReference type="GO" id="GO:0005886">
    <property type="term" value="C:plasma membrane"/>
    <property type="evidence" value="ECO:0007669"/>
    <property type="project" value="UniProtKB-SubCell"/>
</dbReference>
<feature type="transmembrane region" description="Helical" evidence="6">
    <location>
        <begin position="161"/>
        <end position="179"/>
    </location>
</feature>
<evidence type="ECO:0000256" key="4">
    <source>
        <dbReference type="ARBA" id="ARBA00022989"/>
    </source>
</evidence>
<feature type="domain" description="AB hydrolase-1" evidence="7">
    <location>
        <begin position="355"/>
        <end position="578"/>
    </location>
</feature>
<dbReference type="PRINTS" id="PR00111">
    <property type="entry name" value="ABHYDROLASE"/>
</dbReference>
<dbReference type="Pfam" id="PF12697">
    <property type="entry name" value="Abhydrolase_6"/>
    <property type="match status" value="1"/>
</dbReference>
<sequence>MRGILYKNRQWILTALLFLIIPIFFINQPFMMTIFSLVLIYTITTLGLNIVIGYAGQISIGHAAFMAIGAYTSALLTMNFNFPFLLSLLIAGCVAGIFGLLLGIPALRLKGFYLAIATMAFGVVVEQLLKSWEYAGGNIGIRNIVSPKLLGISLSSDTAKYYLIAIVSLLLYIISANILKGKTGRAFKAIRESEFAAQSMGINISRYKLIAFVISAIYAGIAGSLYAHTIGYISPTDFGLGNSINLLAIIVIGGLASLSGSFIGSVIMVAMPFMFSRTQLPMSIIFGVLLVLVVLFFPRGLAYALQIFNVKFLWKPYTAIKRRFAKMKKAEGEFVEINGKRIHYVQKNEKSEKTIFFIHGNFASWRWFKPSLDILPTEFRGIALDMPNFGYSDWIDEAKIETYAKYVSEFMKKLGTNKAIVVGHSLGGAVAQKVAIDNPEIVEKVLLIDPAPPSGYKTAPEVYAALELYKNNADLLKKALIGTMPTRPVDYFTDQLVSDALMMKPECFIENARALEEYDYKKELSKLEIPFKILVGKLDLIITEQMAREFEKVMKNATVEIIPDCGHSVNVEKPELFLQKLIDFVKE</sequence>
<keyword evidence="3 6" id="KW-0812">Transmembrane</keyword>
<dbReference type="GO" id="GO:0015658">
    <property type="term" value="F:branched-chain amino acid transmembrane transporter activity"/>
    <property type="evidence" value="ECO:0007669"/>
    <property type="project" value="InterPro"/>
</dbReference>
<evidence type="ECO:0000256" key="2">
    <source>
        <dbReference type="ARBA" id="ARBA00022475"/>
    </source>
</evidence>
<dbReference type="CDD" id="cd06581">
    <property type="entry name" value="TM_PBP1_LivM_like"/>
    <property type="match status" value="1"/>
</dbReference>
<proteinExistence type="predicted"/>
<feature type="transmembrane region" description="Helical" evidence="6">
    <location>
        <begin position="34"/>
        <end position="52"/>
    </location>
</feature>
<dbReference type="AlphaFoldDB" id="A0A182C8H8"/>
<keyword evidence="2" id="KW-1003">Cell membrane</keyword>
<evidence type="ECO:0000259" key="7">
    <source>
        <dbReference type="Pfam" id="PF12697"/>
    </source>
</evidence>
<evidence type="ECO:0000256" key="1">
    <source>
        <dbReference type="ARBA" id="ARBA00004651"/>
    </source>
</evidence>
<dbReference type="InterPro" id="IPR029058">
    <property type="entry name" value="AB_hydrolase_fold"/>
</dbReference>
<dbReference type="PANTHER" id="PTHR30482">
    <property type="entry name" value="HIGH-AFFINITY BRANCHED-CHAIN AMINO ACID TRANSPORT SYSTEM PERMEASE"/>
    <property type="match status" value="1"/>
</dbReference>
<evidence type="ECO:0000256" key="3">
    <source>
        <dbReference type="ARBA" id="ARBA00022692"/>
    </source>
</evidence>
<evidence type="ECO:0000313" key="8">
    <source>
        <dbReference type="EMBL" id="OAA31823.1"/>
    </source>
</evidence>
<dbReference type="SUPFAM" id="SSF53474">
    <property type="entry name" value="alpha/beta-Hydrolases"/>
    <property type="match status" value="1"/>
</dbReference>
<dbReference type="RefSeq" id="WP_068345450.1">
    <property type="nucleotide sequence ID" value="NZ_JFHK01000002.1"/>
</dbReference>
<organism evidence="8 9">
    <name type="scientific">Kosmotoga arenicorallina S304</name>
    <dbReference type="NCBI Taxonomy" id="1453497"/>
    <lineage>
        <taxon>Bacteria</taxon>
        <taxon>Thermotogati</taxon>
        <taxon>Thermotogota</taxon>
        <taxon>Thermotogae</taxon>
        <taxon>Kosmotogales</taxon>
        <taxon>Kosmotogaceae</taxon>
        <taxon>Kosmotoga</taxon>
    </lineage>
</organism>
<feature type="transmembrane region" description="Helical" evidence="6">
    <location>
        <begin position="111"/>
        <end position="129"/>
    </location>
</feature>
<keyword evidence="5 6" id="KW-0472">Membrane</keyword>
<dbReference type="STRING" id="1453497.AT15_03055"/>
<dbReference type="InterPro" id="IPR000073">
    <property type="entry name" value="AB_hydrolase_1"/>
</dbReference>
<evidence type="ECO:0000256" key="6">
    <source>
        <dbReference type="SAM" id="Phobius"/>
    </source>
</evidence>
<feature type="transmembrane region" description="Helical" evidence="6">
    <location>
        <begin position="246"/>
        <end position="271"/>
    </location>
</feature>
<dbReference type="InterPro" id="IPR043428">
    <property type="entry name" value="LivM-like"/>
</dbReference>
<dbReference type="OrthoDB" id="9789927at2"/>
<protein>
    <recommendedName>
        <fullName evidence="7">AB hydrolase-1 domain-containing protein</fullName>
    </recommendedName>
</protein>